<dbReference type="PANTHER" id="PTHR37947:SF1">
    <property type="entry name" value="BLL2462 PROTEIN"/>
    <property type="match status" value="1"/>
</dbReference>
<accession>A0A382IGM9</accession>
<gene>
    <name evidence="1" type="ORF">METZ01_LOCUS250665</name>
</gene>
<reference evidence="1" key="1">
    <citation type="submission" date="2018-05" db="EMBL/GenBank/DDBJ databases">
        <authorList>
            <person name="Lanie J.A."/>
            <person name="Ng W.-L."/>
            <person name="Kazmierczak K.M."/>
            <person name="Andrzejewski T.M."/>
            <person name="Davidsen T.M."/>
            <person name="Wayne K.J."/>
            <person name="Tettelin H."/>
            <person name="Glass J.I."/>
            <person name="Rusch D."/>
            <person name="Podicherti R."/>
            <person name="Tsui H.-C.T."/>
            <person name="Winkler M.E."/>
        </authorList>
    </citation>
    <scope>NUCLEOTIDE SEQUENCE</scope>
</reference>
<organism evidence="1">
    <name type="scientific">marine metagenome</name>
    <dbReference type="NCBI Taxonomy" id="408172"/>
    <lineage>
        <taxon>unclassified sequences</taxon>
        <taxon>metagenomes</taxon>
        <taxon>ecological metagenomes</taxon>
    </lineage>
</organism>
<protein>
    <submittedName>
        <fullName evidence="1">Uncharacterized protein</fullName>
    </submittedName>
</protein>
<dbReference type="AlphaFoldDB" id="A0A382IGM9"/>
<dbReference type="PANTHER" id="PTHR37947">
    <property type="entry name" value="BLL2462 PROTEIN"/>
    <property type="match status" value="1"/>
</dbReference>
<dbReference type="EMBL" id="UINC01066774">
    <property type="protein sequence ID" value="SVB97811.1"/>
    <property type="molecule type" value="Genomic_DNA"/>
</dbReference>
<sequence>TFHEAVTTQLLLMDGQSVLHQKIAEMPPGPSSLELELEWMPFKGGEVLLTMQLLSVEGELRLHNNRAYLQMGIRAKRLRVLHIAGRPSWDVFHLRRLLKEIPEVDMIAFFILRDPFEDFHGVPESELALIRFPVNELFMRQLFKFDTVIFHNFEIRRFLRNPQFQQSFQKFLAGGKRIIVIGGEQSAGTPDYQELFLSGTGKERFKLEFRHRTPWHFREHGLLLVNELQRQPSFEGNHAQYNDAPSGILLRTPYGMGRVDWVLEPHGWRWKIEQSSGKPAPDQSSGKTYAHGFRGVSHNHAAFWQTLLFQPVVEKRRIFRDFSPGRPYHEQEYIAGMLVVPTRAASVKVRLFEESWNRVRFEKSLDLDGGKAFLELPRLEPGAYRIEVSCGCGDMEDVDHSLQVVGDWQEFRQIGPHHAWLEWLAVHTGGRTMRLDENEGP</sequence>
<dbReference type="SUPFAM" id="SSF52317">
    <property type="entry name" value="Class I glutamine amidotransferase-like"/>
    <property type="match status" value="1"/>
</dbReference>
<feature type="non-terminal residue" evidence="1">
    <location>
        <position position="1"/>
    </location>
</feature>
<name>A0A382IGM9_9ZZZZ</name>
<proteinExistence type="predicted"/>
<dbReference type="InterPro" id="IPR029062">
    <property type="entry name" value="Class_I_gatase-like"/>
</dbReference>
<evidence type="ECO:0000313" key="1">
    <source>
        <dbReference type="EMBL" id="SVB97811.1"/>
    </source>
</evidence>
<dbReference type="Gene3D" id="3.40.50.880">
    <property type="match status" value="1"/>
</dbReference>